<organism evidence="10 12">
    <name type="scientific">Ralstonia mannitolilytica</name>
    <dbReference type="NCBI Taxonomy" id="105219"/>
    <lineage>
        <taxon>Bacteria</taxon>
        <taxon>Pseudomonadati</taxon>
        <taxon>Pseudomonadota</taxon>
        <taxon>Betaproteobacteria</taxon>
        <taxon>Burkholderiales</taxon>
        <taxon>Burkholderiaceae</taxon>
        <taxon>Ralstonia</taxon>
    </lineage>
</organism>
<comment type="caution">
    <text evidence="10">The sequence shown here is derived from an EMBL/GenBank/DDBJ whole genome shotgun (WGS) entry which is preliminary data.</text>
</comment>
<dbReference type="AlphaFoldDB" id="A0AAD2EIZ2"/>
<keyword evidence="5 8" id="KW-0460">Magnesium</keyword>
<dbReference type="RefSeq" id="WP_063393188.1">
    <property type="nucleotide sequence ID" value="NZ_CATVWW010000002.1"/>
</dbReference>
<dbReference type="EMBL" id="CATVXE010000006">
    <property type="protein sequence ID" value="CAJ0682248.1"/>
    <property type="molecule type" value="Genomic_DNA"/>
</dbReference>
<feature type="binding site" evidence="8">
    <location>
        <position position="101"/>
    </location>
    <ligand>
        <name>GTP</name>
        <dbReference type="ChEBI" id="CHEBI:37565"/>
    </ligand>
</feature>
<comment type="domain">
    <text evidence="8">The N-terminal domain determines nucleotide recognition and specific binding, while the C-terminal domain determines the specific binding to the target protein.</text>
</comment>
<dbReference type="GO" id="GO:0046872">
    <property type="term" value="F:metal ion binding"/>
    <property type="evidence" value="ECO:0007669"/>
    <property type="project" value="UniProtKB-KW"/>
</dbReference>
<keyword evidence="3 8" id="KW-0479">Metal-binding</keyword>
<evidence type="ECO:0000256" key="5">
    <source>
        <dbReference type="ARBA" id="ARBA00022842"/>
    </source>
</evidence>
<keyword evidence="10" id="KW-0548">Nucleotidyltransferase</keyword>
<feature type="binding site" evidence="8">
    <location>
        <position position="53"/>
    </location>
    <ligand>
        <name>GTP</name>
        <dbReference type="ChEBI" id="CHEBI:37565"/>
    </ligand>
</feature>
<dbReference type="HAMAP" id="MF_00316">
    <property type="entry name" value="MobA"/>
    <property type="match status" value="1"/>
</dbReference>
<evidence type="ECO:0000256" key="3">
    <source>
        <dbReference type="ARBA" id="ARBA00022723"/>
    </source>
</evidence>
<dbReference type="GO" id="GO:0005525">
    <property type="term" value="F:GTP binding"/>
    <property type="evidence" value="ECO:0007669"/>
    <property type="project" value="UniProtKB-UniRule"/>
</dbReference>
<evidence type="ECO:0000256" key="8">
    <source>
        <dbReference type="HAMAP-Rule" id="MF_00316"/>
    </source>
</evidence>
<dbReference type="Proteomes" id="UP001190452">
    <property type="component" value="Unassembled WGS sequence"/>
</dbReference>
<dbReference type="EMBL" id="CAUDKV010000017">
    <property type="protein sequence ID" value="CAJ0885596.1"/>
    <property type="molecule type" value="Genomic_DNA"/>
</dbReference>
<keyword evidence="7 8" id="KW-0501">Molybdenum cofactor biosynthesis</keyword>
<keyword evidence="13" id="KW-1185">Reference proteome</keyword>
<comment type="subcellular location">
    <subcellularLocation>
        <location evidence="8">Cytoplasm</location>
    </subcellularLocation>
</comment>
<feature type="domain" description="MobA-like NTP transferase" evidence="9">
    <location>
        <begin position="9"/>
        <end position="168"/>
    </location>
</feature>
<accession>A0AAD2EIZ2</accession>
<evidence type="ECO:0000256" key="2">
    <source>
        <dbReference type="ARBA" id="ARBA00022679"/>
    </source>
</evidence>
<evidence type="ECO:0000256" key="4">
    <source>
        <dbReference type="ARBA" id="ARBA00022741"/>
    </source>
</evidence>
<dbReference type="PANTHER" id="PTHR19136:SF81">
    <property type="entry name" value="MOLYBDENUM COFACTOR GUANYLYLTRANSFERASE"/>
    <property type="match status" value="1"/>
</dbReference>
<keyword evidence="6 8" id="KW-0342">GTP-binding</keyword>
<feature type="binding site" evidence="8">
    <location>
        <position position="25"/>
    </location>
    <ligand>
        <name>GTP</name>
        <dbReference type="ChEBI" id="CHEBI:37565"/>
    </ligand>
</feature>
<comment type="function">
    <text evidence="8">Transfers a GMP moiety from GTP to Mo-molybdopterin (Mo-MPT) cofactor (Moco or molybdenum cofactor) to form Mo-molybdopterin guanine dinucleotide (Mo-MGD) cofactor.</text>
</comment>
<evidence type="ECO:0000313" key="13">
    <source>
        <dbReference type="Proteomes" id="UP001190452"/>
    </source>
</evidence>
<dbReference type="Gene3D" id="3.90.550.10">
    <property type="entry name" value="Spore Coat Polysaccharide Biosynthesis Protein SpsA, Chain A"/>
    <property type="match status" value="1"/>
</dbReference>
<comment type="subunit">
    <text evidence="8">Monomer.</text>
</comment>
<dbReference type="GO" id="GO:1902758">
    <property type="term" value="P:bis(molybdopterin guanine dinucleotide)molybdenum biosynthetic process"/>
    <property type="evidence" value="ECO:0007669"/>
    <property type="project" value="TreeGrafter"/>
</dbReference>
<dbReference type="EC" id="2.7.7.77" evidence="8"/>
<dbReference type="InterPro" id="IPR013482">
    <property type="entry name" value="Molybde_CF_guanTrfase"/>
</dbReference>
<feature type="binding site" evidence="8">
    <location>
        <position position="71"/>
    </location>
    <ligand>
        <name>GTP</name>
        <dbReference type="ChEBI" id="CHEBI:37565"/>
    </ligand>
</feature>
<evidence type="ECO:0000259" key="9">
    <source>
        <dbReference type="Pfam" id="PF12804"/>
    </source>
</evidence>
<dbReference type="NCBIfam" id="TIGR02665">
    <property type="entry name" value="molyb_mobA"/>
    <property type="match status" value="1"/>
</dbReference>
<feature type="binding site" evidence="8">
    <location>
        <begin position="12"/>
        <end position="14"/>
    </location>
    <ligand>
        <name>GTP</name>
        <dbReference type="ChEBI" id="CHEBI:37565"/>
    </ligand>
</feature>
<comment type="similarity">
    <text evidence="8">Belongs to the MobA family.</text>
</comment>
<evidence type="ECO:0000256" key="7">
    <source>
        <dbReference type="ARBA" id="ARBA00023150"/>
    </source>
</evidence>
<gene>
    <name evidence="8 10" type="primary">mobA</name>
    <name evidence="11" type="ORF">R77569_03643</name>
    <name evidence="10" type="ORF">R77591_01740</name>
</gene>
<keyword evidence="4 8" id="KW-0547">Nucleotide-binding</keyword>
<keyword evidence="2 8" id="KW-0808">Transferase</keyword>
<dbReference type="GO" id="GO:0005737">
    <property type="term" value="C:cytoplasm"/>
    <property type="evidence" value="ECO:0007669"/>
    <property type="project" value="UniProtKB-SubCell"/>
</dbReference>
<protein>
    <recommendedName>
        <fullName evidence="8">Molybdenum cofactor guanylyltransferase</fullName>
        <shortName evidence="8">MoCo guanylyltransferase</shortName>
        <ecNumber evidence="8">2.7.7.77</ecNumber>
    </recommendedName>
    <alternativeName>
        <fullName evidence="8">GTP:molybdopterin guanylyltransferase</fullName>
    </alternativeName>
    <alternativeName>
        <fullName evidence="8">Mo-MPT guanylyltransferase</fullName>
    </alternativeName>
    <alternativeName>
        <fullName evidence="8">Molybdopterin guanylyltransferase</fullName>
    </alternativeName>
    <alternativeName>
        <fullName evidence="8">Molybdopterin-guanine dinucleotide synthase</fullName>
        <shortName evidence="8">MGD synthase</shortName>
    </alternativeName>
</protein>
<evidence type="ECO:0000313" key="11">
    <source>
        <dbReference type="EMBL" id="CAJ0885596.1"/>
    </source>
</evidence>
<evidence type="ECO:0000313" key="12">
    <source>
        <dbReference type="Proteomes" id="UP001190002"/>
    </source>
</evidence>
<dbReference type="GO" id="GO:0061603">
    <property type="term" value="F:molybdenum cofactor guanylyltransferase activity"/>
    <property type="evidence" value="ECO:0007669"/>
    <property type="project" value="UniProtKB-EC"/>
</dbReference>
<dbReference type="SUPFAM" id="SSF53448">
    <property type="entry name" value="Nucleotide-diphospho-sugar transferases"/>
    <property type="match status" value="1"/>
</dbReference>
<dbReference type="Pfam" id="PF12804">
    <property type="entry name" value="NTP_transf_3"/>
    <property type="match status" value="1"/>
</dbReference>
<evidence type="ECO:0000256" key="1">
    <source>
        <dbReference type="ARBA" id="ARBA00022490"/>
    </source>
</evidence>
<comment type="cofactor">
    <cofactor evidence="8">
        <name>Mg(2+)</name>
        <dbReference type="ChEBI" id="CHEBI:18420"/>
    </cofactor>
</comment>
<feature type="binding site" evidence="8">
    <location>
        <position position="101"/>
    </location>
    <ligand>
        <name>Mg(2+)</name>
        <dbReference type="ChEBI" id="CHEBI:18420"/>
    </ligand>
</feature>
<name>A0AAD2EIZ2_9RALS</name>
<proteinExistence type="inferred from homology"/>
<dbReference type="InterPro" id="IPR029044">
    <property type="entry name" value="Nucleotide-diphossugar_trans"/>
</dbReference>
<evidence type="ECO:0000256" key="6">
    <source>
        <dbReference type="ARBA" id="ARBA00023134"/>
    </source>
</evidence>
<dbReference type="Proteomes" id="UP001190002">
    <property type="component" value="Unassembled WGS sequence"/>
</dbReference>
<sequence>MIPTSDITGLVLAGGRGSRMGGVDKGLQTFRGAPMAMHTLMRLSPQVDHVLVNANRNLAAYESFGVPVVVDSVPDFAGPLAGILAGLEQCQTRYLLTAPCDSPFVPTDLAARLSEAIEANDARIAMPVTTEPDAQGEPRRQVQPVFCLIDTLLADDLIAYLQGGGRKIETWTARHATVEVPFADASAFANINTLEELHHLAERR</sequence>
<dbReference type="PANTHER" id="PTHR19136">
    <property type="entry name" value="MOLYBDENUM COFACTOR GUANYLYLTRANSFERASE"/>
    <property type="match status" value="1"/>
</dbReference>
<reference evidence="10 13" key="1">
    <citation type="submission" date="2023-07" db="EMBL/GenBank/DDBJ databases">
        <authorList>
            <person name="Peeters C."/>
        </authorList>
    </citation>
    <scope>NUCLEOTIDE SEQUENCE</scope>
    <source>
        <strain evidence="11 13">R-77569</strain>
        <strain evidence="10">R-77591</strain>
    </source>
</reference>
<dbReference type="InterPro" id="IPR025877">
    <property type="entry name" value="MobA-like_NTP_Trfase"/>
</dbReference>
<dbReference type="CDD" id="cd02503">
    <property type="entry name" value="MobA"/>
    <property type="match status" value="1"/>
</dbReference>
<comment type="catalytic activity">
    <reaction evidence="8">
        <text>Mo-molybdopterin + GTP + H(+) = Mo-molybdopterin guanine dinucleotide + diphosphate</text>
        <dbReference type="Rhea" id="RHEA:34243"/>
        <dbReference type="ChEBI" id="CHEBI:15378"/>
        <dbReference type="ChEBI" id="CHEBI:33019"/>
        <dbReference type="ChEBI" id="CHEBI:37565"/>
        <dbReference type="ChEBI" id="CHEBI:71302"/>
        <dbReference type="ChEBI" id="CHEBI:71310"/>
        <dbReference type="EC" id="2.7.7.77"/>
    </reaction>
</comment>
<evidence type="ECO:0000313" key="10">
    <source>
        <dbReference type="EMBL" id="CAJ0682248.1"/>
    </source>
</evidence>
<keyword evidence="1 8" id="KW-0963">Cytoplasm</keyword>